<dbReference type="EMBL" id="CARXXK010000004">
    <property type="protein sequence ID" value="CAI6365651.1"/>
    <property type="molecule type" value="Genomic_DNA"/>
</dbReference>
<sequence length="200" mass="22320">MLSLFRQMEVARPAVPEGLKPLKRFTPPLPDLKESETESESDDDVSGEDDSDEESSSSETNGDVVKSSLKVEDEFLKNSQSAVMAKSLKDKFEHWEPDKHSMNNAVTMLDSGQESIESTKSLRARFESLKGDRPADKPLRLTANNLDLMFCISCLCSSFISSRDLVVINTKRNGKTDTCNRLFNSPPSPPTRQLISVLLY</sequence>
<evidence type="ECO:0000256" key="1">
    <source>
        <dbReference type="SAM" id="MobiDB-lite"/>
    </source>
</evidence>
<accession>A0AAV0XDJ9</accession>
<keyword evidence="3" id="KW-1185">Reference proteome</keyword>
<proteinExistence type="predicted"/>
<organism evidence="2 3">
    <name type="scientific">Macrosiphum euphorbiae</name>
    <name type="common">potato aphid</name>
    <dbReference type="NCBI Taxonomy" id="13131"/>
    <lineage>
        <taxon>Eukaryota</taxon>
        <taxon>Metazoa</taxon>
        <taxon>Ecdysozoa</taxon>
        <taxon>Arthropoda</taxon>
        <taxon>Hexapoda</taxon>
        <taxon>Insecta</taxon>
        <taxon>Pterygota</taxon>
        <taxon>Neoptera</taxon>
        <taxon>Paraneoptera</taxon>
        <taxon>Hemiptera</taxon>
        <taxon>Sternorrhyncha</taxon>
        <taxon>Aphidomorpha</taxon>
        <taxon>Aphidoidea</taxon>
        <taxon>Aphididae</taxon>
        <taxon>Macrosiphini</taxon>
        <taxon>Macrosiphum</taxon>
    </lineage>
</organism>
<reference evidence="2 3" key="1">
    <citation type="submission" date="2023-01" db="EMBL/GenBank/DDBJ databases">
        <authorList>
            <person name="Whitehead M."/>
        </authorList>
    </citation>
    <scope>NUCLEOTIDE SEQUENCE [LARGE SCALE GENOMIC DNA]</scope>
</reference>
<feature type="region of interest" description="Disordered" evidence="1">
    <location>
        <begin position="1"/>
        <end position="66"/>
    </location>
</feature>
<dbReference type="AlphaFoldDB" id="A0AAV0XDJ9"/>
<dbReference type="Proteomes" id="UP001160148">
    <property type="component" value="Unassembled WGS sequence"/>
</dbReference>
<protein>
    <submittedName>
        <fullName evidence="2">Uncharacterized protein</fullName>
    </submittedName>
</protein>
<evidence type="ECO:0000313" key="3">
    <source>
        <dbReference type="Proteomes" id="UP001160148"/>
    </source>
</evidence>
<comment type="caution">
    <text evidence="2">The sequence shown here is derived from an EMBL/GenBank/DDBJ whole genome shotgun (WGS) entry which is preliminary data.</text>
</comment>
<feature type="compositionally biased region" description="Acidic residues" evidence="1">
    <location>
        <begin position="37"/>
        <end position="56"/>
    </location>
</feature>
<name>A0AAV0XDJ9_9HEMI</name>
<evidence type="ECO:0000313" key="2">
    <source>
        <dbReference type="EMBL" id="CAI6365651.1"/>
    </source>
</evidence>
<gene>
    <name evidence="2" type="ORF">MEUPH1_LOCUS20340</name>
</gene>